<dbReference type="InterPro" id="IPR003029">
    <property type="entry name" value="S1_domain"/>
</dbReference>
<dbReference type="CDD" id="cd02134">
    <property type="entry name" value="KH-II_NusA_rpt1"/>
    <property type="match status" value="1"/>
</dbReference>
<dbReference type="InterPro" id="IPR010213">
    <property type="entry name" value="TF_NusA"/>
</dbReference>
<accession>A0A0G0IMK5</accession>
<name>A0A0G0IMK5_9BACT</name>
<keyword evidence="2 7" id="KW-0963">Cytoplasm</keyword>
<dbReference type="EMBL" id="LBSV01000008">
    <property type="protein sequence ID" value="KKQ25444.1"/>
    <property type="molecule type" value="Genomic_DNA"/>
</dbReference>
<dbReference type="PROSITE" id="PS50126">
    <property type="entry name" value="S1"/>
    <property type="match status" value="1"/>
</dbReference>
<dbReference type="PANTHER" id="PTHR22648">
    <property type="entry name" value="TRANSCRIPTION TERMINATION FACTOR NUSA"/>
    <property type="match status" value="1"/>
</dbReference>
<evidence type="ECO:0000259" key="8">
    <source>
        <dbReference type="PROSITE" id="PS50126"/>
    </source>
</evidence>
<dbReference type="Gene3D" id="3.30.300.20">
    <property type="match status" value="2"/>
</dbReference>
<keyword evidence="6 7" id="KW-0804">Transcription</keyword>
<dbReference type="CDD" id="cd04455">
    <property type="entry name" value="S1_NusA"/>
    <property type="match status" value="1"/>
</dbReference>
<dbReference type="InterPro" id="IPR015946">
    <property type="entry name" value="KH_dom-like_a/b"/>
</dbReference>
<evidence type="ECO:0000256" key="6">
    <source>
        <dbReference type="ARBA" id="ARBA00023163"/>
    </source>
</evidence>
<dbReference type="InterPro" id="IPR013735">
    <property type="entry name" value="TF_NusA_N"/>
</dbReference>
<dbReference type="SUPFAM" id="SSF54814">
    <property type="entry name" value="Prokaryotic type KH domain (KH-domain type II)"/>
    <property type="match status" value="2"/>
</dbReference>
<dbReference type="PATRIC" id="fig|1618486.3.peg.686"/>
<evidence type="ECO:0000256" key="5">
    <source>
        <dbReference type="ARBA" id="ARBA00023015"/>
    </source>
</evidence>
<protein>
    <recommendedName>
        <fullName evidence="7">Transcription termination/antitermination protein NusA</fullName>
    </recommendedName>
</protein>
<evidence type="ECO:0000256" key="1">
    <source>
        <dbReference type="ARBA" id="ARBA00022472"/>
    </source>
</evidence>
<keyword evidence="5 7" id="KW-0805">Transcription regulation</keyword>
<dbReference type="SUPFAM" id="SSF69705">
    <property type="entry name" value="Transcription factor NusA, N-terminal domain"/>
    <property type="match status" value="1"/>
</dbReference>
<evidence type="ECO:0000256" key="2">
    <source>
        <dbReference type="ARBA" id="ARBA00022490"/>
    </source>
</evidence>
<dbReference type="GO" id="GO:0006353">
    <property type="term" value="P:DNA-templated transcription termination"/>
    <property type="evidence" value="ECO:0007669"/>
    <property type="project" value="UniProtKB-UniRule"/>
</dbReference>
<dbReference type="InterPro" id="IPR058582">
    <property type="entry name" value="KH_NusA_2nd"/>
</dbReference>
<dbReference type="Pfam" id="PF26594">
    <property type="entry name" value="KH_NusA_2nd"/>
    <property type="match status" value="1"/>
</dbReference>
<keyword evidence="1 7" id="KW-0806">Transcription termination</keyword>
<evidence type="ECO:0000313" key="10">
    <source>
        <dbReference type="Proteomes" id="UP000034917"/>
    </source>
</evidence>
<dbReference type="InterPro" id="IPR012340">
    <property type="entry name" value="NA-bd_OB-fold"/>
</dbReference>
<dbReference type="Pfam" id="PF08529">
    <property type="entry name" value="NusA_N"/>
    <property type="match status" value="2"/>
</dbReference>
<dbReference type="Gene3D" id="2.40.50.140">
    <property type="entry name" value="Nucleic acid-binding proteins"/>
    <property type="match status" value="1"/>
</dbReference>
<dbReference type="SUPFAM" id="SSF50249">
    <property type="entry name" value="Nucleic acid-binding proteins"/>
    <property type="match status" value="1"/>
</dbReference>
<feature type="domain" description="S1 motif" evidence="8">
    <location>
        <begin position="108"/>
        <end position="173"/>
    </location>
</feature>
<keyword evidence="3 7" id="KW-0889">Transcription antitermination</keyword>
<dbReference type="InterPro" id="IPR030842">
    <property type="entry name" value="TF_NusA_bacterial"/>
</dbReference>
<comment type="subunit">
    <text evidence="7">Monomer. Binds directly to the core enzyme of the DNA-dependent RNA polymerase and to nascent RNA.</text>
</comment>
<dbReference type="HAMAP" id="MF_00945_B">
    <property type="entry name" value="NusA_B"/>
    <property type="match status" value="1"/>
</dbReference>
<gene>
    <name evidence="7" type="primary">nusA</name>
    <name evidence="9" type="ORF">US40_C0008G0038</name>
</gene>
<comment type="similarity">
    <text evidence="7">Belongs to the NusA family.</text>
</comment>
<comment type="subcellular location">
    <subcellularLocation>
        <location evidence="7">Cytoplasm</location>
    </subcellularLocation>
</comment>
<dbReference type="GO" id="GO:0003700">
    <property type="term" value="F:DNA-binding transcription factor activity"/>
    <property type="evidence" value="ECO:0007669"/>
    <property type="project" value="InterPro"/>
</dbReference>
<dbReference type="InterPro" id="IPR025249">
    <property type="entry name" value="TF_NusA_KH_1st"/>
</dbReference>
<dbReference type="Gene3D" id="3.30.1480.10">
    <property type="entry name" value="NusA, N-terminal domain"/>
    <property type="match status" value="1"/>
</dbReference>
<dbReference type="GO" id="GO:0031564">
    <property type="term" value="P:transcription antitermination"/>
    <property type="evidence" value="ECO:0007669"/>
    <property type="project" value="UniProtKB-UniRule"/>
</dbReference>
<dbReference type="GO" id="GO:0005829">
    <property type="term" value="C:cytosol"/>
    <property type="evidence" value="ECO:0007669"/>
    <property type="project" value="TreeGrafter"/>
</dbReference>
<organism evidence="9 10">
    <name type="scientific">Candidatus Roizmanbacteria bacterium GW2011_GWC2_37_13</name>
    <dbReference type="NCBI Taxonomy" id="1618486"/>
    <lineage>
        <taxon>Bacteria</taxon>
        <taxon>Candidatus Roizmaniibacteriota</taxon>
    </lineage>
</organism>
<dbReference type="InterPro" id="IPR036555">
    <property type="entry name" value="NusA_N_sf"/>
</dbReference>
<dbReference type="Pfam" id="PF13184">
    <property type="entry name" value="KH_NusA_1st"/>
    <property type="match status" value="1"/>
</dbReference>
<comment type="caution">
    <text evidence="9">The sequence shown here is derived from an EMBL/GenBank/DDBJ whole genome shotgun (WGS) entry which is preliminary data.</text>
</comment>
<dbReference type="PANTHER" id="PTHR22648:SF0">
    <property type="entry name" value="TRANSCRIPTION TERMINATION_ANTITERMINATION PROTEIN NUSA"/>
    <property type="match status" value="1"/>
</dbReference>
<evidence type="ECO:0000256" key="3">
    <source>
        <dbReference type="ARBA" id="ARBA00022814"/>
    </source>
</evidence>
<dbReference type="SMART" id="SM00316">
    <property type="entry name" value="S1"/>
    <property type="match status" value="1"/>
</dbReference>
<dbReference type="CDD" id="cd22529">
    <property type="entry name" value="KH-II_NusA_rpt2"/>
    <property type="match status" value="1"/>
</dbReference>
<dbReference type="FunFam" id="3.30.300.20:FF:000002">
    <property type="entry name" value="Transcription termination/antitermination protein NusA"/>
    <property type="match status" value="1"/>
</dbReference>
<proteinExistence type="inferred from homology"/>
<dbReference type="PROSITE" id="PS50084">
    <property type="entry name" value="KH_TYPE_1"/>
    <property type="match status" value="1"/>
</dbReference>
<dbReference type="GO" id="GO:0003723">
    <property type="term" value="F:RNA binding"/>
    <property type="evidence" value="ECO:0007669"/>
    <property type="project" value="UniProtKB-UniRule"/>
</dbReference>
<reference evidence="9 10" key="1">
    <citation type="journal article" date="2015" name="Nature">
        <title>rRNA introns, odd ribosomes, and small enigmatic genomes across a large radiation of phyla.</title>
        <authorList>
            <person name="Brown C.T."/>
            <person name="Hug L.A."/>
            <person name="Thomas B.C."/>
            <person name="Sharon I."/>
            <person name="Castelle C.J."/>
            <person name="Singh A."/>
            <person name="Wilkins M.J."/>
            <person name="Williams K.H."/>
            <person name="Banfield J.F."/>
        </authorList>
    </citation>
    <scope>NUCLEOTIDE SEQUENCE [LARGE SCALE GENOMIC DNA]</scope>
</reference>
<dbReference type="InterPro" id="IPR009019">
    <property type="entry name" value="KH_sf_prok-type"/>
</dbReference>
<keyword evidence="4 7" id="KW-0694">RNA-binding</keyword>
<comment type="function">
    <text evidence="7">Participates in both transcription termination and antitermination.</text>
</comment>
<dbReference type="Proteomes" id="UP000034917">
    <property type="component" value="Unassembled WGS sequence"/>
</dbReference>
<dbReference type="AlphaFoldDB" id="A0A0G0IMK5"/>
<evidence type="ECO:0000313" key="9">
    <source>
        <dbReference type="EMBL" id="KKQ25444.1"/>
    </source>
</evidence>
<dbReference type="Pfam" id="PF00575">
    <property type="entry name" value="S1"/>
    <property type="match status" value="1"/>
</dbReference>
<sequence>MTIIKTEFALALNQVATERGISPDDVIASIEAAVIAAYKREYPESVDEEIAAKINKDSGETKIVKDGKDITPPGFGRIAAQTAKQVILQKIREVEKKTVASHYKSQVGTIIKGRVIRYDGYNAYLDIGRAEALLPREEQIRSEQYQVNDSLIIYLKEIADDKFGNPRIIVSRSDSRLIEELFKREVPEIANNTVEIKKVARAPGERAKIAVFSSQGGVDPVGACVGQKGVRVQTVTDELGGTEKIDIIQWNQDEKLFLMAALSPAKIQAVEIDQAAKRAKVTVDEKEAPLAIGKGGINVNLASQLTEFEIDIIQTKPQEEKITIENKSVN</sequence>
<evidence type="ECO:0000256" key="4">
    <source>
        <dbReference type="ARBA" id="ARBA00022884"/>
    </source>
</evidence>
<evidence type="ECO:0000256" key="7">
    <source>
        <dbReference type="HAMAP-Rule" id="MF_00945"/>
    </source>
</evidence>
<dbReference type="NCBIfam" id="TIGR01953">
    <property type="entry name" value="NusA"/>
    <property type="match status" value="1"/>
</dbReference>